<accession>A0A7X0RHQ3</accession>
<feature type="transmembrane region" description="Helical" evidence="6">
    <location>
        <begin position="83"/>
        <end position="105"/>
    </location>
</feature>
<feature type="transmembrane region" description="Helical" evidence="6">
    <location>
        <begin position="117"/>
        <end position="142"/>
    </location>
</feature>
<evidence type="ECO:0000256" key="4">
    <source>
        <dbReference type="ARBA" id="ARBA00022989"/>
    </source>
</evidence>
<feature type="transmembrane region" description="Helical" evidence="6">
    <location>
        <begin position="402"/>
        <end position="421"/>
    </location>
</feature>
<evidence type="ECO:0000256" key="1">
    <source>
        <dbReference type="ARBA" id="ARBA00004651"/>
    </source>
</evidence>
<name>A0A7X0RHQ3_9ACTN</name>
<comment type="caution">
    <text evidence="7">The sequence shown here is derived from an EMBL/GenBank/DDBJ whole genome shotgun (WGS) entry which is preliminary data.</text>
</comment>
<feature type="transmembrane region" description="Helical" evidence="6">
    <location>
        <begin position="43"/>
        <end position="62"/>
    </location>
</feature>
<comment type="subcellular location">
    <subcellularLocation>
        <location evidence="1">Cell membrane</location>
        <topology evidence="1">Multi-pass membrane protein</topology>
    </subcellularLocation>
</comment>
<keyword evidence="2" id="KW-1003">Cell membrane</keyword>
<feature type="transmembrane region" description="Helical" evidence="6">
    <location>
        <begin position="377"/>
        <end position="396"/>
    </location>
</feature>
<feature type="transmembrane region" description="Helical" evidence="6">
    <location>
        <begin position="228"/>
        <end position="247"/>
    </location>
</feature>
<gene>
    <name evidence="7" type="ORF">H5V45_14300</name>
</gene>
<proteinExistence type="predicted"/>
<dbReference type="EMBL" id="JACKXE010000001">
    <property type="protein sequence ID" value="MBB6628492.1"/>
    <property type="molecule type" value="Genomic_DNA"/>
</dbReference>
<feature type="transmembrane region" description="Helical" evidence="6">
    <location>
        <begin position="267"/>
        <end position="290"/>
    </location>
</feature>
<evidence type="ECO:0000256" key="3">
    <source>
        <dbReference type="ARBA" id="ARBA00022692"/>
    </source>
</evidence>
<feature type="transmembrane region" description="Helical" evidence="6">
    <location>
        <begin position="345"/>
        <end position="365"/>
    </location>
</feature>
<keyword evidence="3 6" id="KW-0812">Transmembrane</keyword>
<dbReference type="Proteomes" id="UP000523955">
    <property type="component" value="Unassembled WGS sequence"/>
</dbReference>
<keyword evidence="5 6" id="KW-0472">Membrane</keyword>
<dbReference type="PANTHER" id="PTHR30250:SF26">
    <property type="entry name" value="PSMA PROTEIN"/>
    <property type="match status" value="1"/>
</dbReference>
<evidence type="ECO:0000256" key="6">
    <source>
        <dbReference type="SAM" id="Phobius"/>
    </source>
</evidence>
<evidence type="ECO:0000256" key="2">
    <source>
        <dbReference type="ARBA" id="ARBA00022475"/>
    </source>
</evidence>
<dbReference type="GO" id="GO:0005886">
    <property type="term" value="C:plasma membrane"/>
    <property type="evidence" value="ECO:0007669"/>
    <property type="project" value="UniProtKB-SubCell"/>
</dbReference>
<feature type="transmembrane region" description="Helical" evidence="6">
    <location>
        <begin position="186"/>
        <end position="207"/>
    </location>
</feature>
<keyword evidence="4 6" id="KW-1133">Transmembrane helix</keyword>
<protein>
    <recommendedName>
        <fullName evidence="9">Polysaccharide biosynthesis protein C-terminal domain-containing protein</fullName>
    </recommendedName>
</protein>
<feature type="transmembrane region" description="Helical" evidence="6">
    <location>
        <begin position="7"/>
        <end position="31"/>
    </location>
</feature>
<dbReference type="InterPro" id="IPR050833">
    <property type="entry name" value="Poly_Biosynth_Transport"/>
</dbReference>
<feature type="transmembrane region" description="Helical" evidence="6">
    <location>
        <begin position="154"/>
        <end position="174"/>
    </location>
</feature>
<feature type="transmembrane region" description="Helical" evidence="6">
    <location>
        <begin position="311"/>
        <end position="339"/>
    </location>
</feature>
<keyword evidence="8" id="KW-1185">Reference proteome</keyword>
<dbReference type="PANTHER" id="PTHR30250">
    <property type="entry name" value="PST FAMILY PREDICTED COLANIC ACID TRANSPORTER"/>
    <property type="match status" value="1"/>
</dbReference>
<evidence type="ECO:0000313" key="8">
    <source>
        <dbReference type="Proteomes" id="UP000523955"/>
    </source>
</evidence>
<reference evidence="7 8" key="1">
    <citation type="submission" date="2020-08" db="EMBL/GenBank/DDBJ databases">
        <authorList>
            <person name="Seo M.-J."/>
        </authorList>
    </citation>
    <scope>NUCLEOTIDE SEQUENCE [LARGE SCALE GENOMIC DNA]</scope>
    <source>
        <strain evidence="7 8">KIGAM211</strain>
    </source>
</reference>
<evidence type="ECO:0000313" key="7">
    <source>
        <dbReference type="EMBL" id="MBB6628492.1"/>
    </source>
</evidence>
<dbReference type="AlphaFoldDB" id="A0A7X0RHQ3"/>
<dbReference type="RefSeq" id="WP_185253544.1">
    <property type="nucleotide sequence ID" value="NZ_JACKXE010000001.1"/>
</dbReference>
<evidence type="ECO:0000256" key="5">
    <source>
        <dbReference type="ARBA" id="ARBA00023136"/>
    </source>
</evidence>
<sequence>MRPARRAMTLLSGAIAARGAAMFLSVLLTWVVTRLLTEGSDKLAVGAWSVIYTALFAVATVTRLGSENLAVKLAASEPARAKLLLRGTIGTLVLLMVPAFPAMIAVTITRESLASEILWLFMGVMLGFNVLALNVLVVCGAWLRGLGQVALGTLLELGVVPGLTVAALAVLWLARGSVTLTETLVVYSSATFMTCLVAAWVTLRAFSRVPTVAAEPNRPVRDYLREHGASLTAFMMTGLGFYLYAYMPILVFGAVNQDVAAAEFRSSYTLASFVNLVPTLQIAYLTPVFARLHHQGHLDELRDRVWTATRNATAIALVVAIPLLVFPHAILGAVFGAPFAEAGGMLRVLVVSLVAVVALGPTYALATTTGLERTTGVTMVAVLVVGLLLMVAALPISPLAVTIGGAAPAVLFALVSHQVLLRRRRVGTAIWDRPHQVAAS</sequence>
<organism evidence="7 8">
    <name type="scientific">Nocardioides luti</name>
    <dbReference type="NCBI Taxonomy" id="2761101"/>
    <lineage>
        <taxon>Bacteria</taxon>
        <taxon>Bacillati</taxon>
        <taxon>Actinomycetota</taxon>
        <taxon>Actinomycetes</taxon>
        <taxon>Propionibacteriales</taxon>
        <taxon>Nocardioidaceae</taxon>
        <taxon>Nocardioides</taxon>
    </lineage>
</organism>
<evidence type="ECO:0008006" key="9">
    <source>
        <dbReference type="Google" id="ProtNLM"/>
    </source>
</evidence>